<keyword evidence="1" id="KW-0472">Membrane</keyword>
<keyword evidence="1" id="KW-1133">Transmembrane helix</keyword>
<accession>C6BX02</accession>
<gene>
    <name evidence="2" type="ordered locus">Desal_0415</name>
</gene>
<keyword evidence="3" id="KW-1185">Reference proteome</keyword>
<dbReference type="OrthoDB" id="5432504at2"/>
<organism evidence="2 3">
    <name type="scientific">Maridesulfovibrio salexigens (strain ATCC 14822 / DSM 2638 / NCIMB 8403 / VKM B-1763)</name>
    <name type="common">Desulfovibrio salexigens</name>
    <dbReference type="NCBI Taxonomy" id="526222"/>
    <lineage>
        <taxon>Bacteria</taxon>
        <taxon>Pseudomonadati</taxon>
        <taxon>Thermodesulfobacteriota</taxon>
        <taxon>Desulfovibrionia</taxon>
        <taxon>Desulfovibrionales</taxon>
        <taxon>Desulfovibrionaceae</taxon>
        <taxon>Maridesulfovibrio</taxon>
    </lineage>
</organism>
<protein>
    <submittedName>
        <fullName evidence="2">Uncharacterized protein</fullName>
    </submittedName>
</protein>
<evidence type="ECO:0000313" key="3">
    <source>
        <dbReference type="Proteomes" id="UP000002601"/>
    </source>
</evidence>
<proteinExistence type="predicted"/>
<reference evidence="2 3" key="1">
    <citation type="submission" date="2009-06" db="EMBL/GenBank/DDBJ databases">
        <title>Complete sequence of Desulfovibrio salexigens DSM 2638.</title>
        <authorList>
            <consortium name="US DOE Joint Genome Institute"/>
            <person name="Lucas S."/>
            <person name="Copeland A."/>
            <person name="Lapidus A."/>
            <person name="Glavina del Rio T."/>
            <person name="Tice H."/>
            <person name="Bruce D."/>
            <person name="Goodwin L."/>
            <person name="Pitluck S."/>
            <person name="Munk A.C."/>
            <person name="Brettin T."/>
            <person name="Detter J.C."/>
            <person name="Han C."/>
            <person name="Tapia R."/>
            <person name="Larimer F."/>
            <person name="Land M."/>
            <person name="Hauser L."/>
            <person name="Kyrpides N."/>
            <person name="Anderson I."/>
            <person name="Wall J.D."/>
            <person name="Arkin A.P."/>
            <person name="Dehal P."/>
            <person name="Chivian D."/>
            <person name="Giles B."/>
            <person name="Hazen T.C."/>
        </authorList>
    </citation>
    <scope>NUCLEOTIDE SEQUENCE [LARGE SCALE GENOMIC DNA]</scope>
    <source>
        <strain evidence="3">ATCC 14822 / DSM 2638 / NCIMB 8403 / VKM B-1763</strain>
    </source>
</reference>
<dbReference type="Proteomes" id="UP000002601">
    <property type="component" value="Chromosome"/>
</dbReference>
<dbReference type="EMBL" id="CP001649">
    <property type="protein sequence ID" value="ACS78482.1"/>
    <property type="molecule type" value="Genomic_DNA"/>
</dbReference>
<feature type="transmembrane region" description="Helical" evidence="1">
    <location>
        <begin position="12"/>
        <end position="33"/>
    </location>
</feature>
<sequence>MMENKTLGFRIISFFATCSVIWAMVFVAGPMLIDTTPAFRTLADFVTESDIETGEFYYTDVEIVGHADHNARSSMEYLPHGPGPE</sequence>
<evidence type="ECO:0000256" key="1">
    <source>
        <dbReference type="SAM" id="Phobius"/>
    </source>
</evidence>
<name>C6BX02_MARSD</name>
<dbReference type="KEGG" id="dsa:Desal_0415"/>
<dbReference type="RefSeq" id="WP_012766008.1">
    <property type="nucleotide sequence ID" value="NC_012881.1"/>
</dbReference>
<evidence type="ECO:0000313" key="2">
    <source>
        <dbReference type="EMBL" id="ACS78482.1"/>
    </source>
</evidence>
<dbReference type="AlphaFoldDB" id="C6BX02"/>
<keyword evidence="1" id="KW-0812">Transmembrane</keyword>
<dbReference type="HOGENOM" id="CLU_2552667_0_0_7"/>
<dbReference type="eggNOG" id="ENOG5031IY8">
    <property type="taxonomic scope" value="Bacteria"/>
</dbReference>